<sequence>MAFPDEVLADDEQVVVHLHPHWKTMVRPGLVLLLVAGALGFAAFALPNEGWAHILLMVLAAFGLIALLVWFLVPFLRWRTTHYVFTTHRVLLRDGILSRHGRDVPLSRINDVSFSHNVLERILGCGTLVVESAGENGQVILKEIPSVEQVQSTLYQLVEDDHDRRATADDGS</sequence>
<feature type="domain" description="YdbS-like PH" evidence="2">
    <location>
        <begin position="78"/>
        <end position="153"/>
    </location>
</feature>
<dbReference type="InterPro" id="IPR005182">
    <property type="entry name" value="YdbS-like_PH"/>
</dbReference>
<reference evidence="3" key="1">
    <citation type="submission" date="2020-11" db="EMBL/GenBank/DDBJ databases">
        <title>Sequencing the genomes of 1000 actinobacteria strains.</title>
        <authorList>
            <person name="Klenk H.-P."/>
        </authorList>
    </citation>
    <scope>NUCLEOTIDE SEQUENCE</scope>
    <source>
        <strain evidence="3">DSM 45356</strain>
    </source>
</reference>
<dbReference type="Proteomes" id="UP000622552">
    <property type="component" value="Unassembled WGS sequence"/>
</dbReference>
<evidence type="ECO:0000313" key="4">
    <source>
        <dbReference type="Proteomes" id="UP000622552"/>
    </source>
</evidence>
<evidence type="ECO:0000259" key="2">
    <source>
        <dbReference type="Pfam" id="PF03703"/>
    </source>
</evidence>
<evidence type="ECO:0000256" key="1">
    <source>
        <dbReference type="SAM" id="Phobius"/>
    </source>
</evidence>
<keyword evidence="4" id="KW-1185">Reference proteome</keyword>
<dbReference type="PANTHER" id="PTHR37938">
    <property type="entry name" value="BLL0215 PROTEIN"/>
    <property type="match status" value="1"/>
</dbReference>
<keyword evidence="1" id="KW-0472">Membrane</keyword>
<dbReference type="RefSeq" id="WP_197006904.1">
    <property type="nucleotide sequence ID" value="NZ_BONS01000006.1"/>
</dbReference>
<dbReference type="AlphaFoldDB" id="A0A8J7H1J4"/>
<name>A0A8J7H1J4_9ACTN</name>
<protein>
    <submittedName>
        <fullName evidence="3">Putative membrane protein YdbT with pleckstrin-like domain</fullName>
    </submittedName>
</protein>
<dbReference type="Pfam" id="PF03703">
    <property type="entry name" value="bPH_2"/>
    <property type="match status" value="1"/>
</dbReference>
<feature type="transmembrane region" description="Helical" evidence="1">
    <location>
        <begin position="52"/>
        <end position="73"/>
    </location>
</feature>
<feature type="transmembrane region" description="Helical" evidence="1">
    <location>
        <begin position="29"/>
        <end position="46"/>
    </location>
</feature>
<dbReference type="EMBL" id="JADOUF010000001">
    <property type="protein sequence ID" value="MBG6140353.1"/>
    <property type="molecule type" value="Genomic_DNA"/>
</dbReference>
<keyword evidence="1" id="KW-1133">Transmembrane helix</keyword>
<dbReference type="PANTHER" id="PTHR37938:SF1">
    <property type="entry name" value="BLL0215 PROTEIN"/>
    <property type="match status" value="1"/>
</dbReference>
<organism evidence="3 4">
    <name type="scientific">Longispora fulva</name>
    <dbReference type="NCBI Taxonomy" id="619741"/>
    <lineage>
        <taxon>Bacteria</taxon>
        <taxon>Bacillati</taxon>
        <taxon>Actinomycetota</taxon>
        <taxon>Actinomycetes</taxon>
        <taxon>Micromonosporales</taxon>
        <taxon>Micromonosporaceae</taxon>
        <taxon>Longispora</taxon>
    </lineage>
</organism>
<keyword evidence="1" id="KW-0812">Transmembrane</keyword>
<proteinExistence type="predicted"/>
<comment type="caution">
    <text evidence="3">The sequence shown here is derived from an EMBL/GenBank/DDBJ whole genome shotgun (WGS) entry which is preliminary data.</text>
</comment>
<accession>A0A8J7H1J4</accession>
<gene>
    <name evidence="3" type="ORF">IW245_006547</name>
</gene>
<evidence type="ECO:0000313" key="3">
    <source>
        <dbReference type="EMBL" id="MBG6140353.1"/>
    </source>
</evidence>